<dbReference type="InterPro" id="IPR013785">
    <property type="entry name" value="Aldolase_TIM"/>
</dbReference>
<dbReference type="CDD" id="cd11615">
    <property type="entry name" value="SAF_NeuB_like"/>
    <property type="match status" value="1"/>
</dbReference>
<accession>A0A382WX93</accession>
<name>A0A382WX93_9ZZZZ</name>
<dbReference type="Gene3D" id="3.20.20.70">
    <property type="entry name" value="Aldolase class I"/>
    <property type="match status" value="1"/>
</dbReference>
<dbReference type="PANTHER" id="PTHR42966">
    <property type="entry name" value="N-ACETYLNEURAMINATE SYNTHASE"/>
    <property type="match status" value="1"/>
</dbReference>
<dbReference type="InterPro" id="IPR057736">
    <property type="entry name" value="SAF_PseI/NeuA/NeuB"/>
</dbReference>
<dbReference type="SUPFAM" id="SSF51269">
    <property type="entry name" value="AFP III-like domain"/>
    <property type="match status" value="1"/>
</dbReference>
<dbReference type="SMART" id="SM00858">
    <property type="entry name" value="SAF"/>
    <property type="match status" value="1"/>
</dbReference>
<gene>
    <name evidence="2" type="ORF">METZ01_LOCUS415732</name>
</gene>
<dbReference type="GO" id="GO:0016051">
    <property type="term" value="P:carbohydrate biosynthetic process"/>
    <property type="evidence" value="ECO:0007669"/>
    <property type="project" value="InterPro"/>
</dbReference>
<dbReference type="PROSITE" id="PS50844">
    <property type="entry name" value="AFP_LIKE"/>
    <property type="match status" value="1"/>
</dbReference>
<feature type="domain" description="AFP-like" evidence="1">
    <location>
        <begin position="71"/>
        <end position="127"/>
    </location>
</feature>
<dbReference type="AlphaFoldDB" id="A0A382WX93"/>
<protein>
    <recommendedName>
        <fullName evidence="1">AFP-like domain-containing protein</fullName>
    </recommendedName>
</protein>
<dbReference type="PANTHER" id="PTHR42966:SF1">
    <property type="entry name" value="SIALIC ACID SYNTHASE"/>
    <property type="match status" value="1"/>
</dbReference>
<dbReference type="InterPro" id="IPR013132">
    <property type="entry name" value="PseI/NeuA/B-like_N"/>
</dbReference>
<dbReference type="Pfam" id="PF03102">
    <property type="entry name" value="NeuB"/>
    <property type="match status" value="1"/>
</dbReference>
<dbReference type="Pfam" id="PF08666">
    <property type="entry name" value="SAF"/>
    <property type="match status" value="1"/>
</dbReference>
<evidence type="ECO:0000259" key="1">
    <source>
        <dbReference type="PROSITE" id="PS50844"/>
    </source>
</evidence>
<feature type="non-terminal residue" evidence="2">
    <location>
        <position position="1"/>
    </location>
</feature>
<evidence type="ECO:0000313" key="2">
    <source>
        <dbReference type="EMBL" id="SVD62878.1"/>
    </source>
</evidence>
<dbReference type="SUPFAM" id="SSF51569">
    <property type="entry name" value="Aldolase"/>
    <property type="match status" value="1"/>
</dbReference>
<organism evidence="2">
    <name type="scientific">marine metagenome</name>
    <dbReference type="NCBI Taxonomy" id="408172"/>
    <lineage>
        <taxon>unclassified sequences</taxon>
        <taxon>metagenomes</taxon>
        <taxon>ecological metagenomes</taxon>
    </lineage>
</organism>
<dbReference type="InterPro" id="IPR006190">
    <property type="entry name" value="SAF_AFP_Neu5Ac"/>
</dbReference>
<sequence length="127" mass="13894">AIAAVTLGAVTIEKHFTIDNTLSGPDHAMSLNPRQLTNFIQAIRRTEALLGDAVKKPTKAERKMQTYARRSIVASTSIKANTLLTPSNITLKRPATGIDPRSWGETIGRKTIVDISKDQPITLDMLQ</sequence>
<dbReference type="GO" id="GO:0047444">
    <property type="term" value="F:N-acylneuraminate-9-phosphate synthase activity"/>
    <property type="evidence" value="ECO:0007669"/>
    <property type="project" value="TreeGrafter"/>
</dbReference>
<dbReference type="Gene3D" id="3.90.1210.10">
    <property type="entry name" value="Antifreeze-like/N-acetylneuraminic acid synthase C-terminal domain"/>
    <property type="match status" value="1"/>
</dbReference>
<dbReference type="InterPro" id="IPR036732">
    <property type="entry name" value="AFP_Neu5c_C_sf"/>
</dbReference>
<dbReference type="InterPro" id="IPR013974">
    <property type="entry name" value="SAF"/>
</dbReference>
<reference evidence="2" key="1">
    <citation type="submission" date="2018-05" db="EMBL/GenBank/DDBJ databases">
        <authorList>
            <person name="Lanie J.A."/>
            <person name="Ng W.-L."/>
            <person name="Kazmierczak K.M."/>
            <person name="Andrzejewski T.M."/>
            <person name="Davidsen T.M."/>
            <person name="Wayne K.J."/>
            <person name="Tettelin H."/>
            <person name="Glass J.I."/>
            <person name="Rusch D."/>
            <person name="Podicherti R."/>
            <person name="Tsui H.-C.T."/>
            <person name="Winkler M.E."/>
        </authorList>
    </citation>
    <scope>NUCLEOTIDE SEQUENCE</scope>
</reference>
<dbReference type="EMBL" id="UINC01162881">
    <property type="protein sequence ID" value="SVD62878.1"/>
    <property type="molecule type" value="Genomic_DNA"/>
</dbReference>
<proteinExistence type="predicted"/>
<dbReference type="InterPro" id="IPR051690">
    <property type="entry name" value="PseI-like"/>
</dbReference>